<evidence type="ECO:0000256" key="1">
    <source>
        <dbReference type="SAM" id="Phobius"/>
    </source>
</evidence>
<name>A0A1I0NS15_9FIRM</name>
<feature type="transmembrane region" description="Helical" evidence="1">
    <location>
        <begin position="6"/>
        <end position="26"/>
    </location>
</feature>
<keyword evidence="3" id="KW-1185">Reference proteome</keyword>
<keyword evidence="1" id="KW-0812">Transmembrane</keyword>
<feature type="transmembrane region" description="Helical" evidence="1">
    <location>
        <begin position="78"/>
        <end position="100"/>
    </location>
</feature>
<protein>
    <submittedName>
        <fullName evidence="2">Uncharacterized protein</fullName>
    </submittedName>
</protein>
<dbReference type="AlphaFoldDB" id="A0A1I0NS15"/>
<feature type="transmembrane region" description="Helical" evidence="1">
    <location>
        <begin position="148"/>
        <end position="173"/>
    </location>
</feature>
<dbReference type="RefSeq" id="WP_092451593.1">
    <property type="nucleotide sequence ID" value="NZ_FOJI01000003.1"/>
</dbReference>
<reference evidence="2 3" key="1">
    <citation type="submission" date="2016-10" db="EMBL/GenBank/DDBJ databases">
        <authorList>
            <person name="de Groot N.N."/>
        </authorList>
    </citation>
    <scope>NUCLEOTIDE SEQUENCE [LARGE SCALE GENOMIC DNA]</scope>
    <source>
        <strain evidence="2 3">DSM 9179</strain>
    </source>
</reference>
<evidence type="ECO:0000313" key="3">
    <source>
        <dbReference type="Proteomes" id="UP000199701"/>
    </source>
</evidence>
<sequence>MNTTITAVITVLVFLGTIIYKIIRNVCINYEDSFMLTIEKKVFKRITDFIVLIFACSCFIFSEFIICKDIRFNNSVINILFIMYYILCYLFILFEVILGFTISIRLKSLTDKVSLVLNKMIAVLVVYGIIILPLWAICNSIYKIDMNWWIMIAITSVFLSIVSILPALLYSLFSIRVPLTFVFYDSDKECKMKIICAVDEKWIKCQIYEESSENDKKYYYSKDKLFEFPIQQELKGIVKK</sequence>
<accession>A0A1I0NS15</accession>
<dbReference type="STRING" id="99656.SAMN05421659_103328"/>
<proteinExistence type="predicted"/>
<feature type="transmembrane region" description="Helical" evidence="1">
    <location>
        <begin position="46"/>
        <end position="66"/>
    </location>
</feature>
<gene>
    <name evidence="2" type="ORF">SAMN05421659_103328</name>
</gene>
<keyword evidence="1" id="KW-0472">Membrane</keyword>
<feature type="transmembrane region" description="Helical" evidence="1">
    <location>
        <begin position="121"/>
        <end position="142"/>
    </location>
</feature>
<keyword evidence="1" id="KW-1133">Transmembrane helix</keyword>
<dbReference type="Proteomes" id="UP000199701">
    <property type="component" value="Unassembled WGS sequence"/>
</dbReference>
<evidence type="ECO:0000313" key="2">
    <source>
        <dbReference type="EMBL" id="SEW04285.1"/>
    </source>
</evidence>
<organism evidence="2 3">
    <name type="scientific">[Clostridium] fimetarium</name>
    <dbReference type="NCBI Taxonomy" id="99656"/>
    <lineage>
        <taxon>Bacteria</taxon>
        <taxon>Bacillati</taxon>
        <taxon>Bacillota</taxon>
        <taxon>Clostridia</taxon>
        <taxon>Lachnospirales</taxon>
        <taxon>Lachnospiraceae</taxon>
    </lineage>
</organism>
<dbReference type="EMBL" id="FOJI01000003">
    <property type="protein sequence ID" value="SEW04285.1"/>
    <property type="molecule type" value="Genomic_DNA"/>
</dbReference>